<dbReference type="EMBL" id="JBDJNQ010000022">
    <property type="protein sequence ID" value="MEN5380676.1"/>
    <property type="molecule type" value="Genomic_DNA"/>
</dbReference>
<evidence type="ECO:0000313" key="2">
    <source>
        <dbReference type="Proteomes" id="UP001409291"/>
    </source>
</evidence>
<organism evidence="1 2">
    <name type="scientific">Sphingobacterium kitahiroshimense</name>
    <dbReference type="NCBI Taxonomy" id="470446"/>
    <lineage>
        <taxon>Bacteria</taxon>
        <taxon>Pseudomonadati</taxon>
        <taxon>Bacteroidota</taxon>
        <taxon>Sphingobacteriia</taxon>
        <taxon>Sphingobacteriales</taxon>
        <taxon>Sphingobacteriaceae</taxon>
        <taxon>Sphingobacterium</taxon>
    </lineage>
</organism>
<dbReference type="InterPro" id="IPR032560">
    <property type="entry name" value="DUF4932"/>
</dbReference>
<dbReference type="Pfam" id="PF16286">
    <property type="entry name" value="DUF4932"/>
    <property type="match status" value="1"/>
</dbReference>
<gene>
    <name evidence="1" type="ORF">ABE541_25670</name>
</gene>
<comment type="caution">
    <text evidence="1">The sequence shown here is derived from an EMBL/GenBank/DDBJ whole genome shotgun (WGS) entry which is preliminary data.</text>
</comment>
<protein>
    <submittedName>
        <fullName evidence="1">DUF4932 domain-containing protein</fullName>
    </submittedName>
</protein>
<evidence type="ECO:0000313" key="1">
    <source>
        <dbReference type="EMBL" id="MEN5380676.1"/>
    </source>
</evidence>
<accession>A0ABV0C0W6</accession>
<dbReference type="Proteomes" id="UP001409291">
    <property type="component" value="Unassembled WGS sequence"/>
</dbReference>
<name>A0ABV0C0W6_9SPHI</name>
<dbReference type="RefSeq" id="WP_346583600.1">
    <property type="nucleotide sequence ID" value="NZ_JBDJNQ010000022.1"/>
</dbReference>
<reference evidence="1 2" key="1">
    <citation type="submission" date="2024-04" db="EMBL/GenBank/DDBJ databases">
        <title>WGS of bacteria from Torrens River.</title>
        <authorList>
            <person name="Wyrsch E.R."/>
            <person name="Drigo B."/>
        </authorList>
    </citation>
    <scope>NUCLEOTIDE SEQUENCE [LARGE SCALE GENOMIC DNA]</scope>
    <source>
        <strain evidence="1 2">TWI391</strain>
    </source>
</reference>
<keyword evidence="2" id="KW-1185">Reference proteome</keyword>
<sequence>MITNIIALTIRKTSKHLLIILFSLLFTLTYGQSEKNMDKPKVDERIEILSIVFRLAGNREYSSELFKTYTDRIAAHYSLYKDHELIKFIKQIKQESGIGYDAVMSMAVHLDDELNLKLEYIDGSLDKRWSKENAIKFSKLLKQFYRTSHSRKFFQQNKNIYREVEKRFLPIYQSIDLSWYSRFYGKEPAEKFLIVNGLGNGGGNFGAAMNIPKGKKELYAIMGTWSVDSMGMPNFSKQDYLPTLLHEFNHSFVNYLLEKDPSAFTNSGEKLFNSFKEKMERQAYRSWKTMLNEALVRASVIKYMNDHHFKTEEIQQEVNEQFERGFVWIEALVSELEKFDNQRDKYPTLESYMPNIAKAYQSYAINIQSFIDIYEAKKPKIVSFEELQNGQVNVSSTLKQLKINFDRPLLGKGHSFNGISKESFPIIKKHIYSSDKKSVTIYWDLEENKSYEIIFTGKSFRTMDGIPMSDYLLRFSTK</sequence>
<proteinExistence type="predicted"/>